<reference evidence="3" key="1">
    <citation type="submission" date="2017-02" db="EMBL/GenBank/DDBJ databases">
        <authorList>
            <person name="Varghese N."/>
            <person name="Submissions S."/>
        </authorList>
    </citation>
    <scope>NUCLEOTIDE SEQUENCE [LARGE SCALE GENOMIC DNA]</scope>
    <source>
        <strain evidence="3">DSM 23546</strain>
    </source>
</reference>
<evidence type="ECO:0000313" key="2">
    <source>
        <dbReference type="EMBL" id="SKB27646.1"/>
    </source>
</evidence>
<evidence type="ECO:0000259" key="1">
    <source>
        <dbReference type="Pfam" id="PF01979"/>
    </source>
</evidence>
<dbReference type="GO" id="GO:0016810">
    <property type="term" value="F:hydrolase activity, acting on carbon-nitrogen (but not peptide) bonds"/>
    <property type="evidence" value="ECO:0007669"/>
    <property type="project" value="InterPro"/>
</dbReference>
<protein>
    <submittedName>
        <fullName evidence="2">Imidazolonepropionase</fullName>
    </submittedName>
</protein>
<feature type="domain" description="Amidohydrolase-related" evidence="1">
    <location>
        <begin position="87"/>
        <end position="459"/>
    </location>
</feature>
<dbReference type="STRING" id="561365.SAMN05660866_00478"/>
<dbReference type="Gene3D" id="2.30.40.10">
    <property type="entry name" value="Urease, subunit C, domain 1"/>
    <property type="match status" value="1"/>
</dbReference>
<evidence type="ECO:0000313" key="3">
    <source>
        <dbReference type="Proteomes" id="UP000190339"/>
    </source>
</evidence>
<dbReference type="Gene3D" id="3.40.50.10910">
    <property type="entry name" value="Amidohydrolase"/>
    <property type="match status" value="1"/>
</dbReference>
<dbReference type="AlphaFoldDB" id="A0A1T4ZY96"/>
<dbReference type="SUPFAM" id="SSF51556">
    <property type="entry name" value="Metallo-dependent hydrolases"/>
    <property type="match status" value="1"/>
</dbReference>
<accession>A0A1T4ZY96</accession>
<dbReference type="InterPro" id="IPR051781">
    <property type="entry name" value="Metallo-dep_Hydrolase"/>
</dbReference>
<dbReference type="PANTHER" id="PTHR43135:SF3">
    <property type="entry name" value="ALPHA-D-RIBOSE 1-METHYLPHOSPHONATE 5-TRIPHOSPHATE DIPHOSPHATASE"/>
    <property type="match status" value="1"/>
</dbReference>
<dbReference type="InterPro" id="IPR011059">
    <property type="entry name" value="Metal-dep_hydrolase_composite"/>
</dbReference>
<dbReference type="PANTHER" id="PTHR43135">
    <property type="entry name" value="ALPHA-D-RIBOSE 1-METHYLPHOSPHONATE 5-TRIPHOSPHATE DIPHOSPHATASE"/>
    <property type="match status" value="1"/>
</dbReference>
<dbReference type="SUPFAM" id="SSF51338">
    <property type="entry name" value="Composite domain of metallo-dependent hydrolases"/>
    <property type="match status" value="1"/>
</dbReference>
<proteinExistence type="predicted"/>
<dbReference type="Pfam" id="PF01979">
    <property type="entry name" value="Amidohydro_1"/>
    <property type="match status" value="1"/>
</dbReference>
<dbReference type="InterPro" id="IPR032466">
    <property type="entry name" value="Metal_Hydrolase"/>
</dbReference>
<dbReference type="Gene3D" id="1.20.58.520">
    <property type="entry name" value="Amidohydrolase"/>
    <property type="match status" value="1"/>
</dbReference>
<sequence>MKRKFLFSILIIGLLASSCTSEKNSAFELSSDAIVVYNGTIINVTNGEILKNKAILIDSGIIKAIIDYEVLKSVVDTDHQFDVTNKFIIPGLWDMHVHIEGEDLVEDNLALFPVFVAYGVTTVRDMASDLGEQVLAWRDEIEQDKILGPQIFTAGRKLEGINSIWKGDLEIANEEELSAMLDKLEDYKVDLVKITENTLPGPLFLKSVQEAKKRGFMVSGHIPIDLTVQELVDEGFTSIEHASYALRLGSDEHTIVAKLKSSEITKEYANELYASGFNQEVANLAYEKLGKSNVAITPTLIGGKQLAYLDENNHENDDYLKYLTNRFTAKYQWRIDRMANDSPADIQARKDRYQLIAKQLPYFQEAGINILAGSDAAALNTYVYPALSLHEELVLFQEAGLTPLQILQSATINGAKLMGTINTMATVEANKQADLVILNSNPLEDIKATQDIYAVINDGEYFDRPELDVLLQNAKDRKIQLDLKRN</sequence>
<dbReference type="PROSITE" id="PS51257">
    <property type="entry name" value="PROKAR_LIPOPROTEIN"/>
    <property type="match status" value="1"/>
</dbReference>
<dbReference type="EMBL" id="FUYL01000001">
    <property type="protein sequence ID" value="SKB27646.1"/>
    <property type="molecule type" value="Genomic_DNA"/>
</dbReference>
<dbReference type="RefSeq" id="WP_079510966.1">
    <property type="nucleotide sequence ID" value="NZ_FUYL01000001.1"/>
</dbReference>
<dbReference type="InterPro" id="IPR006680">
    <property type="entry name" value="Amidohydro-rel"/>
</dbReference>
<keyword evidence="3" id="KW-1185">Reference proteome</keyword>
<organism evidence="2 3">
    <name type="scientific">Maribacter arcticus</name>
    <dbReference type="NCBI Taxonomy" id="561365"/>
    <lineage>
        <taxon>Bacteria</taxon>
        <taxon>Pseudomonadati</taxon>
        <taxon>Bacteroidota</taxon>
        <taxon>Flavobacteriia</taxon>
        <taxon>Flavobacteriales</taxon>
        <taxon>Flavobacteriaceae</taxon>
        <taxon>Maribacter</taxon>
    </lineage>
</organism>
<dbReference type="Gene3D" id="3.30.110.90">
    <property type="entry name" value="Amidohydrolase"/>
    <property type="match status" value="1"/>
</dbReference>
<gene>
    <name evidence="2" type="ORF">SAMN05660866_00478</name>
</gene>
<dbReference type="Proteomes" id="UP000190339">
    <property type="component" value="Unassembled WGS sequence"/>
</dbReference>
<dbReference type="OrthoDB" id="9815657at2"/>
<name>A0A1T4ZY96_9FLAO</name>